<gene>
    <name evidence="7" type="ORF">KHLLAP_LOCUS5778</name>
</gene>
<keyword evidence="5" id="KW-0443">Lipid metabolism</keyword>
<dbReference type="GO" id="GO:0006696">
    <property type="term" value="P:ergosterol biosynthetic process"/>
    <property type="evidence" value="ECO:0007669"/>
    <property type="project" value="TreeGrafter"/>
</dbReference>
<dbReference type="AlphaFoldDB" id="A0AAI8YHR3"/>
<keyword evidence="1" id="KW-0444">Lipid biosynthesis</keyword>
<name>A0AAI8YHR3_9PEZI</name>
<keyword evidence="2" id="KW-0521">NADP</keyword>
<dbReference type="Proteomes" id="UP001295740">
    <property type="component" value="Unassembled WGS sequence"/>
</dbReference>
<dbReference type="GO" id="GO:0005789">
    <property type="term" value="C:endoplasmic reticulum membrane"/>
    <property type="evidence" value="ECO:0007669"/>
    <property type="project" value="TreeGrafter"/>
</dbReference>
<evidence type="ECO:0000256" key="4">
    <source>
        <dbReference type="ARBA" id="ARBA00023002"/>
    </source>
</evidence>
<evidence type="ECO:0000256" key="6">
    <source>
        <dbReference type="ARBA" id="ARBA00023593"/>
    </source>
</evidence>
<comment type="similarity">
    <text evidence="6">Belongs to the short-chain dehydrogenases/reductases (SDR) family. ERG27 subfamily.</text>
</comment>
<dbReference type="PANTHER" id="PTHR43647:SF1">
    <property type="entry name" value="3-KETO-STEROID REDUCTASE ERG27"/>
    <property type="match status" value="1"/>
</dbReference>
<protein>
    <submittedName>
        <fullName evidence="7">Uu.00g127040.m01.CDS01</fullName>
    </submittedName>
</protein>
<dbReference type="GO" id="GO:0000253">
    <property type="term" value="F:3-beta-hydroxysteroid 3-dehydrogenase (NADP+) activity"/>
    <property type="evidence" value="ECO:0007669"/>
    <property type="project" value="TreeGrafter"/>
</dbReference>
<keyword evidence="8" id="KW-1185">Reference proteome</keyword>
<dbReference type="PANTHER" id="PTHR43647">
    <property type="entry name" value="DEHYDROGENASE"/>
    <property type="match status" value="1"/>
</dbReference>
<evidence type="ECO:0000256" key="2">
    <source>
        <dbReference type="ARBA" id="ARBA00022857"/>
    </source>
</evidence>
<keyword evidence="4" id="KW-0560">Oxidoreductase</keyword>
<dbReference type="GO" id="GO:0005811">
    <property type="term" value="C:lipid droplet"/>
    <property type="evidence" value="ECO:0007669"/>
    <property type="project" value="TreeGrafter"/>
</dbReference>
<evidence type="ECO:0000313" key="7">
    <source>
        <dbReference type="EMBL" id="CAJ2505310.1"/>
    </source>
</evidence>
<proteinExistence type="inferred from homology"/>
<evidence type="ECO:0000256" key="5">
    <source>
        <dbReference type="ARBA" id="ARBA00023098"/>
    </source>
</evidence>
<evidence type="ECO:0000256" key="1">
    <source>
        <dbReference type="ARBA" id="ARBA00022516"/>
    </source>
</evidence>
<keyword evidence="3" id="KW-0752">Steroid biosynthesis</keyword>
<comment type="caution">
    <text evidence="7">The sequence shown here is derived from an EMBL/GenBank/DDBJ whole genome shotgun (WGS) entry which is preliminary data.</text>
</comment>
<dbReference type="InterPro" id="IPR036291">
    <property type="entry name" value="NAD(P)-bd_dom_sf"/>
</dbReference>
<sequence>MVSPPWAGASSDEQYFVLLTGANSGVGLGIGQRTIDQFLASRPLSAHLILIPTTRSARKSRETILSLRAHLETSARSSKQLQARAGPNYDPQTAILRVHILSLQVDLCDLNSIYAAADQLVNGKLTDPTGLIDDVRIPRIDAALLNAGIGGWEGLNWVLVAKQFFSQGLLQTTTFPIFKRPLPSAVVLDNQKLLGVKNGKSESEPPEIAEVFCANVFGHYILSHELLPLLSRSNTSEAPGRVVWHSSIDAGDEHLDFDDFQARRYQPPYESSKRITDLLSLTVDLPHVRQTSAPYFSSPTTSDKPVKPRFYLAHPGIVCTPIFPLNWFLFFAYWCAMCLSRWCGSPWHVVESYMGACAMTWLALAEQDDLDAAGAQHVKWGSSCTRSGHRSAPKKTEVEGWAWEGRIEDPEALRREDEAVPDTDAFLRKTRGRKLGAATLTQEQRIAFEEDGRRCWEELERLRGAWETALGKGGRGNAKV</sequence>
<dbReference type="EMBL" id="CAUWAG010000007">
    <property type="protein sequence ID" value="CAJ2505310.1"/>
    <property type="molecule type" value="Genomic_DNA"/>
</dbReference>
<dbReference type="Gene3D" id="3.40.50.720">
    <property type="entry name" value="NAD(P)-binding Rossmann-like Domain"/>
    <property type="match status" value="1"/>
</dbReference>
<evidence type="ECO:0000313" key="8">
    <source>
        <dbReference type="Proteomes" id="UP001295740"/>
    </source>
</evidence>
<reference evidence="7" key="1">
    <citation type="submission" date="2023-10" db="EMBL/GenBank/DDBJ databases">
        <authorList>
            <person name="Hackl T."/>
        </authorList>
    </citation>
    <scope>NUCLEOTIDE SEQUENCE</scope>
</reference>
<evidence type="ECO:0000256" key="3">
    <source>
        <dbReference type="ARBA" id="ARBA00022955"/>
    </source>
</evidence>
<dbReference type="GO" id="GO:0005741">
    <property type="term" value="C:mitochondrial outer membrane"/>
    <property type="evidence" value="ECO:0007669"/>
    <property type="project" value="TreeGrafter"/>
</dbReference>
<organism evidence="7 8">
    <name type="scientific">Anthostomella pinea</name>
    <dbReference type="NCBI Taxonomy" id="933095"/>
    <lineage>
        <taxon>Eukaryota</taxon>
        <taxon>Fungi</taxon>
        <taxon>Dikarya</taxon>
        <taxon>Ascomycota</taxon>
        <taxon>Pezizomycotina</taxon>
        <taxon>Sordariomycetes</taxon>
        <taxon>Xylariomycetidae</taxon>
        <taxon>Xylariales</taxon>
        <taxon>Xylariaceae</taxon>
        <taxon>Anthostomella</taxon>
    </lineage>
</organism>
<dbReference type="SUPFAM" id="SSF51735">
    <property type="entry name" value="NAD(P)-binding Rossmann-fold domains"/>
    <property type="match status" value="1"/>
</dbReference>
<accession>A0AAI8YHR3</accession>
<dbReference type="InterPro" id="IPR051593">
    <property type="entry name" value="Ergosterol_Biosynth_ERG27"/>
</dbReference>